<dbReference type="AlphaFoldDB" id="A0AAQ3RWD8"/>
<dbReference type="GO" id="GO:0005744">
    <property type="term" value="C:TIM23 mitochondrial import inner membrane translocase complex"/>
    <property type="evidence" value="ECO:0007669"/>
    <property type="project" value="UniProtKB-UniRule"/>
</dbReference>
<dbReference type="EMBL" id="CP144695">
    <property type="protein sequence ID" value="WVZ08732.1"/>
    <property type="molecule type" value="Genomic_DNA"/>
</dbReference>
<feature type="compositionally biased region" description="Polar residues" evidence="2">
    <location>
        <begin position="22"/>
        <end position="34"/>
    </location>
</feature>
<accession>A0AAQ3RWD8</accession>
<organism evidence="4 5">
    <name type="scientific">Vigna mungo</name>
    <name type="common">Black gram</name>
    <name type="synonym">Phaseolus mungo</name>
    <dbReference type="NCBI Taxonomy" id="3915"/>
    <lineage>
        <taxon>Eukaryota</taxon>
        <taxon>Viridiplantae</taxon>
        <taxon>Streptophyta</taxon>
        <taxon>Embryophyta</taxon>
        <taxon>Tracheophyta</taxon>
        <taxon>Spermatophyta</taxon>
        <taxon>Magnoliopsida</taxon>
        <taxon>eudicotyledons</taxon>
        <taxon>Gunneridae</taxon>
        <taxon>Pentapetalae</taxon>
        <taxon>rosids</taxon>
        <taxon>fabids</taxon>
        <taxon>Fabales</taxon>
        <taxon>Fabaceae</taxon>
        <taxon>Papilionoideae</taxon>
        <taxon>50 kb inversion clade</taxon>
        <taxon>NPAAA clade</taxon>
        <taxon>indigoferoid/millettioid clade</taxon>
        <taxon>Phaseoleae</taxon>
        <taxon>Vigna</taxon>
    </lineage>
</organism>
<dbReference type="InterPro" id="IPR036412">
    <property type="entry name" value="HAD-like_sf"/>
</dbReference>
<name>A0AAQ3RWD8_VIGMU</name>
<keyword evidence="1" id="KW-0809">Transit peptide</keyword>
<feature type="region of interest" description="Disordered" evidence="2">
    <location>
        <begin position="1"/>
        <end position="55"/>
    </location>
</feature>
<dbReference type="PANTHER" id="PTHR12210">
    <property type="entry name" value="DULLARD PROTEIN PHOSPHATASE"/>
    <property type="match status" value="1"/>
</dbReference>
<feature type="domain" description="FCP1 homology" evidence="3">
    <location>
        <begin position="73"/>
        <end position="144"/>
    </location>
</feature>
<dbReference type="SUPFAM" id="SSF56784">
    <property type="entry name" value="HAD-like"/>
    <property type="match status" value="1"/>
</dbReference>
<keyword evidence="1" id="KW-0653">Protein transport</keyword>
<reference evidence="4 5" key="1">
    <citation type="journal article" date="2023" name="Life. Sci Alliance">
        <title>Evolutionary insights into 3D genome organization and epigenetic landscape of Vigna mungo.</title>
        <authorList>
            <person name="Junaid A."/>
            <person name="Singh B."/>
            <person name="Bhatia S."/>
        </authorList>
    </citation>
    <scope>NUCLEOTIDE SEQUENCE [LARGE SCALE GENOMIC DNA]</scope>
    <source>
        <strain evidence="4">Urdbean</strain>
    </source>
</reference>
<proteinExistence type="inferred from homology"/>
<dbReference type="Pfam" id="PF03031">
    <property type="entry name" value="NIF"/>
    <property type="match status" value="1"/>
</dbReference>
<evidence type="ECO:0000256" key="1">
    <source>
        <dbReference type="RuleBase" id="RU365079"/>
    </source>
</evidence>
<evidence type="ECO:0000313" key="4">
    <source>
        <dbReference type="EMBL" id="WVZ08732.1"/>
    </source>
</evidence>
<keyword evidence="1" id="KW-0811">Translocation</keyword>
<dbReference type="Gene3D" id="3.40.50.1000">
    <property type="entry name" value="HAD superfamily/HAD-like"/>
    <property type="match status" value="1"/>
</dbReference>
<comment type="function">
    <text evidence="1">Essential component of the TIM23 complex, a complex that mediates the translocation of transit peptide-containing proteins across the mitochondrial inner membrane.</text>
</comment>
<sequence>MKPRRKENKTVVCGMPKEGIKSATNTESTVLNEANSDRQVSRRDEKRKLSVSTRKKKVRRKTLRISLVEPSTVSLKKKLIVLDLNGLLVDIVSPRPRDRKADATVGRKALFKRPFYLDFLNFCFEKFEVAIWSSRTRYSSTIFF</sequence>
<keyword evidence="5" id="KW-1185">Reference proteome</keyword>
<dbReference type="PROSITE" id="PS50969">
    <property type="entry name" value="FCP1"/>
    <property type="match status" value="1"/>
</dbReference>
<gene>
    <name evidence="4" type="ORF">V8G54_022078</name>
</gene>
<comment type="subunit">
    <text evidence="1">Component of the TIM23 complex.</text>
</comment>
<keyword evidence="1" id="KW-0813">Transport</keyword>
<dbReference type="InterPro" id="IPR050365">
    <property type="entry name" value="TIM50"/>
</dbReference>
<evidence type="ECO:0000256" key="2">
    <source>
        <dbReference type="SAM" id="MobiDB-lite"/>
    </source>
</evidence>
<comment type="similarity">
    <text evidence="1">Belongs to the TIM50 family.</text>
</comment>
<evidence type="ECO:0000313" key="5">
    <source>
        <dbReference type="Proteomes" id="UP001374535"/>
    </source>
</evidence>
<dbReference type="GO" id="GO:0015031">
    <property type="term" value="P:protein transport"/>
    <property type="evidence" value="ECO:0007669"/>
    <property type="project" value="UniProtKB-KW"/>
</dbReference>
<evidence type="ECO:0000259" key="3">
    <source>
        <dbReference type="PROSITE" id="PS50969"/>
    </source>
</evidence>
<dbReference type="InterPro" id="IPR004274">
    <property type="entry name" value="FCP1_dom"/>
</dbReference>
<dbReference type="InterPro" id="IPR023214">
    <property type="entry name" value="HAD_sf"/>
</dbReference>
<comment type="subcellular location">
    <subcellularLocation>
        <location evidence="1">Mitochondrion inner membrane</location>
        <topology evidence="1">Single-pass membrane protein</topology>
    </subcellularLocation>
</comment>
<feature type="compositionally biased region" description="Basic and acidic residues" evidence="2">
    <location>
        <begin position="35"/>
        <end position="48"/>
    </location>
</feature>
<protein>
    <recommendedName>
        <fullName evidence="1">Mitochondrial import inner membrane translocase subunit TIM50</fullName>
    </recommendedName>
</protein>
<dbReference type="Proteomes" id="UP001374535">
    <property type="component" value="Chromosome 6"/>
</dbReference>
<keyword evidence="1" id="KW-0496">Mitochondrion</keyword>